<accession>A0A6I8PL46</accession>
<gene>
    <name evidence="1" type="primary">ODAD1</name>
</gene>
<reference evidence="1" key="5">
    <citation type="submission" date="2025-09" db="UniProtKB">
        <authorList>
            <consortium name="Ensembl"/>
        </authorList>
    </citation>
    <scope>IDENTIFICATION</scope>
</reference>
<evidence type="ECO:0000313" key="2">
    <source>
        <dbReference type="Proteomes" id="UP000005640"/>
    </source>
</evidence>
<dbReference type="GeneTree" id="ENSGT00940000153116"/>
<dbReference type="MassIVE" id="A0A6I8PL46"/>
<reference evidence="1 2" key="1">
    <citation type="journal article" date="2001" name="Nature">
        <title>Initial sequencing and analysis of the human genome.</title>
        <authorList>
            <consortium name="International Human Genome Sequencing Consortium"/>
            <person name="Lander E.S."/>
            <person name="Linton L.M."/>
            <person name="Birren B."/>
            <person name="Nusbaum C."/>
            <person name="Zody M.C."/>
            <person name="Baldwin J."/>
            <person name="Devon K."/>
            <person name="Dewar K."/>
            <person name="Doyle M."/>
            <person name="FitzHugh W."/>
            <person name="Funke R."/>
            <person name="Gage D."/>
            <person name="Harris K."/>
            <person name="Heaford A."/>
            <person name="Howland J."/>
            <person name="Kann L."/>
            <person name="Lehoczky J."/>
            <person name="LeVine R."/>
            <person name="McEwan P."/>
            <person name="McKernan K."/>
            <person name="Meldrim J."/>
            <person name="Mesirov J.P."/>
            <person name="Miranda C."/>
            <person name="Morris W."/>
            <person name="Naylor J."/>
            <person name="Raymond C."/>
            <person name="Rosetti M."/>
            <person name="Santos R."/>
            <person name="Sheridan A."/>
            <person name="Sougnez C."/>
            <person name="Stange-Thomann N."/>
            <person name="Stojanovic N."/>
            <person name="Subramanian A."/>
            <person name="Wyman D."/>
            <person name="Rogers J."/>
            <person name="Sulston J."/>
            <person name="Ainscough R."/>
            <person name="Beck S."/>
            <person name="Bentley D."/>
            <person name="Burton J."/>
            <person name="Clee C."/>
            <person name="Carter N."/>
            <person name="Coulson A."/>
            <person name="Deadman R."/>
            <person name="Deloukas P."/>
            <person name="Dunham A."/>
            <person name="Dunham I."/>
            <person name="Durbin R."/>
            <person name="French L."/>
            <person name="Grafham D."/>
            <person name="Gregory S."/>
            <person name="Hubbard T."/>
            <person name="Humphray S."/>
            <person name="Hunt A."/>
            <person name="Jones M."/>
            <person name="Lloyd C."/>
            <person name="McMurray A."/>
            <person name="Matthews L."/>
            <person name="Mercer S."/>
            <person name="Milne S."/>
            <person name="Mullikin J.C."/>
            <person name="Mungall A."/>
            <person name="Plumb R."/>
            <person name="Ross M."/>
            <person name="Shownkeen R."/>
            <person name="Sims S."/>
            <person name="Waterston R.H."/>
            <person name="Wilson R.K."/>
            <person name="Hillier L.W."/>
            <person name="McPherson J.D."/>
            <person name="Marra M.A."/>
            <person name="Mardis E.R."/>
            <person name="Fulton L.A."/>
            <person name="Chinwalla A.T."/>
            <person name="Pepin K.H."/>
            <person name="Gish W.R."/>
            <person name="Chissoe S.L."/>
            <person name="Wendl M.C."/>
            <person name="Delehaunty K.D."/>
            <person name="Miner T.L."/>
            <person name="Delehaunty A."/>
            <person name="Kramer J.B."/>
            <person name="Cook L.L."/>
            <person name="Fulton R.S."/>
            <person name="Johnson D.L."/>
            <person name="Minx P.J."/>
            <person name="Clifton S.W."/>
            <person name="Hawkins T."/>
            <person name="Branscomb E."/>
            <person name="Predki P."/>
            <person name="Richardson P."/>
            <person name="Wenning S."/>
            <person name="Slezak T."/>
            <person name="Doggett N."/>
            <person name="Cheng J.F."/>
            <person name="Olsen A."/>
            <person name="Lucas S."/>
            <person name="Elkin C."/>
            <person name="Uberbacher E."/>
            <person name="Frazier M."/>
            <person name="Gibbs R.A."/>
            <person name="Muzny D.M."/>
            <person name="Scherer S.E."/>
            <person name="Bouck J.B."/>
            <person name="Sodergren E.J."/>
            <person name="Worley K.C."/>
            <person name="Rives C.M."/>
            <person name="Gorrell J.H."/>
            <person name="Metzker M.L."/>
            <person name="Naylor S.L."/>
            <person name="Kucherlapati R.S."/>
            <person name="Nelson D.L."/>
            <person name="Weinstock G.M."/>
            <person name="Sakaki Y."/>
            <person name="Fujiyama A."/>
            <person name="Hattori M."/>
            <person name="Yada T."/>
            <person name="Toyoda A."/>
            <person name="Itoh T."/>
            <person name="Kawagoe C."/>
            <person name="Watanabe H."/>
            <person name="Totoki Y."/>
            <person name="Taylor T."/>
            <person name="Weissenbach J."/>
            <person name="Heilig R."/>
            <person name="Saurin W."/>
            <person name="Artiguenave F."/>
            <person name="Brottier P."/>
            <person name="Bruls T."/>
            <person name="Pelletier E."/>
            <person name="Robert C."/>
            <person name="Wincker P."/>
            <person name="Smith D.R."/>
            <person name="Doucette-Stamm L."/>
            <person name="Rubenfield M."/>
            <person name="Weinstock K."/>
            <person name="Lee H.M."/>
            <person name="Dubois J."/>
            <person name="Rosenthal A."/>
            <person name="Platzer M."/>
            <person name="Nyakatura G."/>
            <person name="Taudien S."/>
            <person name="Rump A."/>
            <person name="Yang H."/>
            <person name="Yu J."/>
            <person name="Wang J."/>
            <person name="Huang G."/>
            <person name="Gu J."/>
            <person name="Hood L."/>
            <person name="Rowen L."/>
            <person name="Madan A."/>
            <person name="Qin S."/>
            <person name="Davis R.W."/>
            <person name="Federspiel N.A."/>
            <person name="Abola A.P."/>
            <person name="Proctor M.J."/>
            <person name="Myers R.M."/>
            <person name="Schmutz J."/>
            <person name="Dickson M."/>
            <person name="Grimwood J."/>
            <person name="Cox D.R."/>
            <person name="Olson M.V."/>
            <person name="Kaul R."/>
            <person name="Raymond C."/>
            <person name="Shimizu N."/>
            <person name="Kawasaki K."/>
            <person name="Minoshima S."/>
            <person name="Evans G.A."/>
            <person name="Athanasiou M."/>
            <person name="Schultz R."/>
            <person name="Roe B.A."/>
            <person name="Chen F."/>
            <person name="Pan H."/>
            <person name="Ramser J."/>
            <person name="Lehrach H."/>
            <person name="Reinhardt R."/>
            <person name="McCombie W.R."/>
            <person name="de la Bastide M."/>
            <person name="Dedhia N."/>
            <person name="Blocker H."/>
            <person name="Hornischer K."/>
            <person name="Nordsiek G."/>
            <person name="Agarwala R."/>
            <person name="Aravind L."/>
            <person name="Bailey J.A."/>
            <person name="Bateman A."/>
            <person name="Batzoglou S."/>
            <person name="Birney E."/>
            <person name="Bork P."/>
            <person name="Brown D.G."/>
            <person name="Burge C.B."/>
            <person name="Cerutti L."/>
            <person name="Chen H.C."/>
            <person name="Church D."/>
            <person name="Clamp M."/>
            <person name="Copley R.R."/>
            <person name="Doerks T."/>
            <person name="Eddy S.R."/>
            <person name="Eichler E.E."/>
            <person name="Furey T.S."/>
            <person name="Galagan J."/>
            <person name="Gilbert J.G."/>
            <person name="Harmon C."/>
            <person name="Hayashizaki Y."/>
            <person name="Haussler D."/>
            <person name="Hermjakob H."/>
            <person name="Hokamp K."/>
            <person name="Jang W."/>
            <person name="Johnson L.S."/>
            <person name="Jones T.A."/>
            <person name="Kasif S."/>
            <person name="Kaspryzk A."/>
            <person name="Kennedy S."/>
            <person name="Kent W.J."/>
            <person name="Kitts P."/>
            <person name="Koonin E.V."/>
            <person name="Korf I."/>
            <person name="Kulp D."/>
            <person name="Lancet D."/>
            <person name="Lowe T.M."/>
            <person name="McLysaght A."/>
            <person name="Mikkelsen T."/>
            <person name="Moran J.V."/>
            <person name="Mulder N."/>
            <person name="Pollara V.J."/>
            <person name="Ponting C.P."/>
            <person name="Schuler G."/>
            <person name="Schultz J."/>
            <person name="Slater G."/>
            <person name="Smit A.F."/>
            <person name="Stupka E."/>
            <person name="Szustakowski J."/>
            <person name="Thierry-Mieg D."/>
            <person name="Thierry-Mieg J."/>
            <person name="Wagner L."/>
            <person name="Wallis J."/>
            <person name="Wheeler R."/>
            <person name="Williams A."/>
            <person name="Wolf Y.I."/>
            <person name="Wolfe K.H."/>
            <person name="Yang S.P."/>
            <person name="Yeh R.F."/>
            <person name="Collins F."/>
            <person name="Guyer M.S."/>
            <person name="Peterson J."/>
            <person name="Felsenfeld A."/>
            <person name="Wetterstrand K.A."/>
            <person name="Patrinos A."/>
            <person name="Morgan M.J."/>
            <person name="de Jong P."/>
            <person name="Catanese J.J."/>
            <person name="Osoegawa K."/>
            <person name="Shizuya H."/>
            <person name="Choi S."/>
            <person name="Chen Y.J."/>
        </authorList>
    </citation>
    <scope>NUCLEOTIDE SEQUENCE [LARGE SCALE GENOMIC DNA]</scope>
</reference>
<dbReference type="EMBL" id="AC008392">
    <property type="status" value="NOT_ANNOTATED_CDS"/>
    <property type="molecule type" value="Genomic_DNA"/>
</dbReference>
<reference evidence="1 2" key="2">
    <citation type="journal article" date="2004" name="Nature">
        <title>The DNA sequence and biology of human chromosome 19.</title>
        <authorList>
            <person name="Grimwood J."/>
            <person name="Gordon L.A."/>
            <person name="Olsen A."/>
            <person name="Terry A."/>
            <person name="Schmutz J."/>
            <person name="Lamerdin J."/>
            <person name="Hellsten U."/>
            <person name="Goodstein D."/>
            <person name="Couronne O."/>
            <person name="Tran-Gyamfi M."/>
            <person name="Aerts A."/>
            <person name="Altherr M."/>
            <person name="Ashworth L."/>
            <person name="Bajorek E."/>
            <person name="Black S."/>
            <person name="Branscomb E."/>
            <person name="Caenepeel S."/>
            <person name="Carrano A."/>
            <person name="Caoile C."/>
            <person name="Chan Y.M."/>
            <person name="Christensen M."/>
            <person name="Cleland C.A."/>
            <person name="Copeland A."/>
            <person name="Dalin E."/>
            <person name="Dehal P."/>
            <person name="Denys M."/>
            <person name="Detter J.C."/>
            <person name="Escobar J."/>
            <person name="Flowers D."/>
            <person name="Fotopulos D."/>
            <person name="Garcia C."/>
            <person name="Georgescu A.M."/>
            <person name="Glavina T."/>
            <person name="Gomez M."/>
            <person name="Gonzales E."/>
            <person name="Groza M."/>
            <person name="Hammon N."/>
            <person name="Hawkins T."/>
            <person name="Haydu L."/>
            <person name="Ho I."/>
            <person name="Huang W."/>
            <person name="Israni S."/>
            <person name="Jett J."/>
            <person name="Kadner K."/>
            <person name="Kimball H."/>
            <person name="Kobayashi A."/>
            <person name="Larionov V."/>
            <person name="Leem S.H."/>
            <person name="Lopez F."/>
            <person name="Lou Y."/>
            <person name="Lowry S."/>
            <person name="Malfatti S."/>
            <person name="Martinez D."/>
            <person name="McCready P."/>
            <person name="Medina C."/>
            <person name="Morgan J."/>
            <person name="Nelson K."/>
            <person name="Nolan M."/>
            <person name="Ovcharenko I."/>
            <person name="Pitluck S."/>
            <person name="Pollard M."/>
            <person name="Popkie A.P."/>
            <person name="Predki P."/>
            <person name="Quan G."/>
            <person name="Ramirez L."/>
            <person name="Rash S."/>
            <person name="Retterer J."/>
            <person name="Rodriguez A."/>
            <person name="Rogers S."/>
            <person name="Salamov A."/>
            <person name="Salazar A."/>
            <person name="She X."/>
            <person name="Smith D."/>
            <person name="Slezak T."/>
            <person name="Solovyev V."/>
            <person name="Thayer N."/>
            <person name="Tice H."/>
            <person name="Tsai M."/>
            <person name="Ustaszewska A."/>
            <person name="Vo N."/>
            <person name="Wagner M."/>
            <person name="Wheeler J."/>
            <person name="Wu K."/>
            <person name="Xie G."/>
            <person name="Yang J."/>
            <person name="Dubchak I."/>
            <person name="Furey T.S."/>
            <person name="DeJong P."/>
            <person name="Dickson M."/>
            <person name="Gordon D."/>
            <person name="Eichler E.E."/>
            <person name="Pennacchio L.A."/>
            <person name="Richardson P."/>
            <person name="Stubbs L."/>
            <person name="Rokhsar D.S."/>
            <person name="Myers R.M."/>
            <person name="Rubin E.M."/>
            <person name="Lucas S.M."/>
        </authorList>
    </citation>
    <scope>NUCLEOTIDE SEQUENCE [LARGE SCALE GENOMIC DNA]</scope>
</reference>
<protein>
    <submittedName>
        <fullName evidence="1">Outer dynein arm docking complex subunit 1</fullName>
    </submittedName>
</protein>
<name>A0A6I8PL46_HUMAN</name>
<sequence length="63" mass="6910">MPLGRLAGSARSEEGSEAFLEGMVRRSGAWRRYGAISRCRSAQPRTRSSGFGTVSGWRTWTAC</sequence>
<dbReference type="AlphaFoldDB" id="A0A6I8PL46"/>
<proteinExistence type="predicted"/>
<dbReference type="Ensembl" id="ENST00000674207.1">
    <property type="protein sequence ID" value="ENSP00000501374.1"/>
    <property type="gene ID" value="ENSG00000105479.16"/>
</dbReference>
<dbReference type="Ensembl" id="ENST00000674207.1">
    <property type="protein sequence ID" value="ENSP00000501374.1"/>
    <property type="gene ID" value="ENSG00000105479.17"/>
</dbReference>
<dbReference type="ExpressionAtlas" id="A0A6I8PL46">
    <property type="expression patterns" value="baseline and differential"/>
</dbReference>
<organism evidence="1 2">
    <name type="scientific">Homo sapiens</name>
    <name type="common">Human</name>
    <dbReference type="NCBI Taxonomy" id="9606"/>
    <lineage>
        <taxon>Eukaryota</taxon>
        <taxon>Metazoa</taxon>
        <taxon>Chordata</taxon>
        <taxon>Craniata</taxon>
        <taxon>Vertebrata</taxon>
        <taxon>Euteleostomi</taxon>
        <taxon>Mammalia</taxon>
        <taxon>Eutheria</taxon>
        <taxon>Euarchontoglires</taxon>
        <taxon>Primates</taxon>
        <taxon>Haplorrhini</taxon>
        <taxon>Catarrhini</taxon>
        <taxon>Hominidae</taxon>
        <taxon>Homo</taxon>
    </lineage>
</organism>
<dbReference type="OrthoDB" id="6766775at2759"/>
<evidence type="ECO:0000313" key="1">
    <source>
        <dbReference type="Ensembl" id="ENSP00000501374.1"/>
    </source>
</evidence>
<keyword evidence="2" id="KW-1185">Reference proteome</keyword>
<dbReference type="HGNC" id="HGNC:26560">
    <property type="gene designation" value="ODAD1"/>
</dbReference>
<dbReference type="OpenTargets" id="ENSG00000105479"/>
<dbReference type="Proteomes" id="UP000005640">
    <property type="component" value="Chromosome 19"/>
</dbReference>
<dbReference type="Bgee" id="ENSG00000105479">
    <property type="expression patterns" value="Expressed in oviduct epithelium and 118 other cell types or tissues"/>
</dbReference>
<reference evidence="1 2" key="3">
    <citation type="journal article" date="2004" name="Nature">
        <title>Finishing the euchromatic sequence of the human genome.</title>
        <authorList>
            <consortium name="International Human Genome Sequencing Consortium"/>
        </authorList>
    </citation>
    <scope>NUCLEOTIDE SEQUENCE [LARGE SCALE GENOMIC DNA]</scope>
</reference>
<reference evidence="1" key="4">
    <citation type="submission" date="2025-08" db="UniProtKB">
        <authorList>
            <consortium name="Ensembl"/>
        </authorList>
    </citation>
    <scope>IDENTIFICATION</scope>
</reference>